<evidence type="ECO:0000259" key="3">
    <source>
        <dbReference type="Pfam" id="PF02826"/>
    </source>
</evidence>
<dbReference type="PANTHER" id="PTHR43333:SF1">
    <property type="entry name" value="D-ISOMER SPECIFIC 2-HYDROXYACID DEHYDROGENASE NAD-BINDING DOMAIN-CONTAINING PROTEIN"/>
    <property type="match status" value="1"/>
</dbReference>
<dbReference type="Gene3D" id="3.40.50.720">
    <property type="entry name" value="NAD(P)-binding Rossmann-like Domain"/>
    <property type="match status" value="2"/>
</dbReference>
<dbReference type="InterPro" id="IPR006140">
    <property type="entry name" value="D-isomer_DH_NAD-bd"/>
</dbReference>
<keyword evidence="2" id="KW-0520">NAD</keyword>
<dbReference type="GO" id="GO:0016491">
    <property type="term" value="F:oxidoreductase activity"/>
    <property type="evidence" value="ECO:0007669"/>
    <property type="project" value="UniProtKB-KW"/>
</dbReference>
<keyword evidence="1" id="KW-0560">Oxidoreductase</keyword>
<dbReference type="GO" id="GO:0051287">
    <property type="term" value="F:NAD binding"/>
    <property type="evidence" value="ECO:0007669"/>
    <property type="project" value="InterPro"/>
</dbReference>
<organism evidence="4 5">
    <name type="scientific">Microbacterium oryzae</name>
    <dbReference type="NCBI Taxonomy" id="743009"/>
    <lineage>
        <taxon>Bacteria</taxon>
        <taxon>Bacillati</taxon>
        <taxon>Actinomycetota</taxon>
        <taxon>Actinomycetes</taxon>
        <taxon>Micrococcales</taxon>
        <taxon>Microbacteriaceae</taxon>
        <taxon>Microbacterium</taxon>
    </lineage>
</organism>
<protein>
    <submittedName>
        <fullName evidence="4">D-2-hydroxyacid dehydrogenase</fullName>
    </submittedName>
</protein>
<dbReference type="RefSeq" id="WP_156241893.1">
    <property type="nucleotide sequence ID" value="NZ_BAAAZL010000004.1"/>
</dbReference>
<dbReference type="InterPro" id="IPR036291">
    <property type="entry name" value="NAD(P)-bd_dom_sf"/>
</dbReference>
<dbReference type="Pfam" id="PF02826">
    <property type="entry name" value="2-Hacid_dh_C"/>
    <property type="match status" value="1"/>
</dbReference>
<evidence type="ECO:0000313" key="4">
    <source>
        <dbReference type="EMBL" id="QGU27401.1"/>
    </source>
</evidence>
<dbReference type="CDD" id="cd05300">
    <property type="entry name" value="2-Hacid_dh_1"/>
    <property type="match status" value="1"/>
</dbReference>
<reference evidence="4 5" key="1">
    <citation type="submission" date="2018-09" db="EMBL/GenBank/DDBJ databases">
        <title>Whole genome sequencing of Microbacterium oryzae strain MB-10T.</title>
        <authorList>
            <person name="Das S.K."/>
        </authorList>
    </citation>
    <scope>NUCLEOTIDE SEQUENCE [LARGE SCALE GENOMIC DNA]</scope>
    <source>
        <strain evidence="4 5">MB-10</strain>
    </source>
</reference>
<evidence type="ECO:0000313" key="5">
    <source>
        <dbReference type="Proteomes" id="UP000422989"/>
    </source>
</evidence>
<feature type="domain" description="D-isomer specific 2-hydroxyacid dehydrogenase NAD-binding" evidence="3">
    <location>
        <begin position="144"/>
        <end position="315"/>
    </location>
</feature>
<dbReference type="OrthoDB" id="4324715at2"/>
<dbReference type="AlphaFoldDB" id="A0A6I6E6V3"/>
<dbReference type="Proteomes" id="UP000422989">
    <property type="component" value="Chromosome"/>
</dbReference>
<dbReference type="PANTHER" id="PTHR43333">
    <property type="entry name" value="2-HACID_DH_C DOMAIN-CONTAINING PROTEIN"/>
    <property type="match status" value="1"/>
</dbReference>
<dbReference type="KEGG" id="moj:D7D94_06755"/>
<name>A0A6I6E6V3_9MICO</name>
<evidence type="ECO:0000256" key="2">
    <source>
        <dbReference type="ARBA" id="ARBA00023027"/>
    </source>
</evidence>
<dbReference type="SUPFAM" id="SSF51735">
    <property type="entry name" value="NAD(P)-binding Rossmann-fold domains"/>
    <property type="match status" value="1"/>
</dbReference>
<evidence type="ECO:0000256" key="1">
    <source>
        <dbReference type="ARBA" id="ARBA00023002"/>
    </source>
</evidence>
<gene>
    <name evidence="4" type="ORF">D7D94_06755</name>
</gene>
<proteinExistence type="predicted"/>
<keyword evidence="5" id="KW-1185">Reference proteome</keyword>
<accession>A0A6I6E6V3</accession>
<dbReference type="EMBL" id="CP032550">
    <property type="protein sequence ID" value="QGU27401.1"/>
    <property type="molecule type" value="Genomic_DNA"/>
</dbReference>
<sequence>MTEQTARPRVVIATDLSEELCREIERQEPRVELVRDHALPRPMRWPADWGGDPAHVRSDDEQAAFDALVDSADILFSIPDTDAGALARTVRANPRLRWVQVMAAGGGAQVKAAGLTREELDRVTFTTSAGVHGSTLAEFAVFGVLAGAKELPRLQQAQREHAWDDRWTMRHLDEMTVLVIGLGGIGKAVATRFAAFGATVWGTSRSGHPVEGVDRLIALDELTEAVAHVDAVVVTLPGTEQTEHLVGEELLRAVKPGVIVTNVGRGTVIDEKALLAALDDGRVAFAALDVFEVEPLPDASALWDHPRVLVSPHTAALSTQEDARIVRLFLDNLRRFLDGEPLRNVVDTVEFY</sequence>